<reference evidence="3" key="1">
    <citation type="submission" date="2017-06" db="EMBL/GenBank/DDBJ databases">
        <title>Genome analysis of Fimbriiglobus ruber SP5, the first member of the order Planctomycetales with confirmed chitinolytic capability.</title>
        <authorList>
            <person name="Ravin N.V."/>
            <person name="Rakitin A.L."/>
            <person name="Ivanova A.A."/>
            <person name="Beletsky A.V."/>
            <person name="Kulichevskaya I.S."/>
            <person name="Mardanov A.V."/>
            <person name="Dedysh S.N."/>
        </authorList>
    </citation>
    <scope>NUCLEOTIDE SEQUENCE [LARGE SCALE GENOMIC DNA]</scope>
    <source>
        <strain evidence="3">SP5</strain>
    </source>
</reference>
<keyword evidence="2" id="KW-0449">Lipoprotein</keyword>
<comment type="caution">
    <text evidence="2">The sequence shown here is derived from an EMBL/GenBank/DDBJ whole genome shotgun (WGS) entry which is preliminary data.</text>
</comment>
<organism evidence="2 3">
    <name type="scientific">Fimbriiglobus ruber</name>
    <dbReference type="NCBI Taxonomy" id="1908690"/>
    <lineage>
        <taxon>Bacteria</taxon>
        <taxon>Pseudomonadati</taxon>
        <taxon>Planctomycetota</taxon>
        <taxon>Planctomycetia</taxon>
        <taxon>Gemmatales</taxon>
        <taxon>Gemmataceae</taxon>
        <taxon>Fimbriiglobus</taxon>
    </lineage>
</organism>
<dbReference type="PANTHER" id="PTHR34512:SF30">
    <property type="entry name" value="OUTER MEMBRANE PROTEIN ASSEMBLY FACTOR BAMB"/>
    <property type="match status" value="1"/>
</dbReference>
<dbReference type="OrthoDB" id="256225at2"/>
<protein>
    <submittedName>
        <fullName evidence="2">Putative cell surface protein/ lipoprotein</fullName>
    </submittedName>
</protein>
<dbReference type="SMART" id="SM00564">
    <property type="entry name" value="PQQ"/>
    <property type="match status" value="7"/>
</dbReference>
<accession>A0A225DZG0</accession>
<dbReference type="EMBL" id="NIDE01000001">
    <property type="protein sequence ID" value="OWK46363.1"/>
    <property type="molecule type" value="Genomic_DNA"/>
</dbReference>
<dbReference type="InterPro" id="IPR011047">
    <property type="entry name" value="Quinoprotein_ADH-like_sf"/>
</dbReference>
<dbReference type="Pfam" id="PF13360">
    <property type="entry name" value="PQQ_2"/>
    <property type="match status" value="3"/>
</dbReference>
<dbReference type="Gene3D" id="2.130.10.10">
    <property type="entry name" value="YVTN repeat-like/Quinoprotein amine dehydrogenase"/>
    <property type="match status" value="3"/>
</dbReference>
<feature type="domain" description="Pyrrolo-quinoline quinone repeat" evidence="1">
    <location>
        <begin position="269"/>
        <end position="389"/>
    </location>
</feature>
<proteinExistence type="predicted"/>
<feature type="domain" description="Pyrrolo-quinoline quinone repeat" evidence="1">
    <location>
        <begin position="129"/>
        <end position="205"/>
    </location>
</feature>
<sequence>MKPMSRIAAFVSLAVVVIGVVAYLCGLFKPADTPVPNTQPATVWVYEVPHRGGFVAAPWVEGETIYATAVLTRGLRLAGAAYAIDPATGKSRWTFDGDHQMLATASAPVYADGRVYFGEGMHANFVCNLYCLDAATGQKVWTFETSDHVEATPTVADGVVYFGAGNDGVYALDAKTGAKKWQFTAELHVDVSPFVSGGRVYFGSGPSRRYKSFQVVCLNAETGAPVWRVPTDLPAWGGPRVANGRVYVGLGNGRLTEGAKPPEKPAGALLCLSADDGHTLWTVPAADAVFQQPTLDGDRVYFGSRDGNLYAVHADSGAVLYKVPVGGPVISPPAVADGVVYVAAMNGHVRGLAAADGRELWHIDLANKTKTEPLVVAAVRASRGRVYVAAELQTGAGGMATIYCLKP</sequence>
<gene>
    <name evidence="2" type="ORF">FRUB_00062</name>
</gene>
<dbReference type="InterPro" id="IPR002372">
    <property type="entry name" value="PQQ_rpt_dom"/>
</dbReference>
<keyword evidence="3" id="KW-1185">Reference proteome</keyword>
<dbReference type="InterPro" id="IPR015943">
    <property type="entry name" value="WD40/YVTN_repeat-like_dom_sf"/>
</dbReference>
<dbReference type="PANTHER" id="PTHR34512">
    <property type="entry name" value="CELL SURFACE PROTEIN"/>
    <property type="match status" value="1"/>
</dbReference>
<dbReference type="Gene3D" id="2.40.10.480">
    <property type="match status" value="1"/>
</dbReference>
<evidence type="ECO:0000313" key="3">
    <source>
        <dbReference type="Proteomes" id="UP000214646"/>
    </source>
</evidence>
<evidence type="ECO:0000313" key="2">
    <source>
        <dbReference type="EMBL" id="OWK46363.1"/>
    </source>
</evidence>
<dbReference type="Proteomes" id="UP000214646">
    <property type="component" value="Unassembled WGS sequence"/>
</dbReference>
<dbReference type="RefSeq" id="WP_088251604.1">
    <property type="nucleotide sequence ID" value="NZ_NIDE01000001.1"/>
</dbReference>
<dbReference type="InterPro" id="IPR018391">
    <property type="entry name" value="PQQ_b-propeller_rpt"/>
</dbReference>
<dbReference type="SUPFAM" id="SSF50998">
    <property type="entry name" value="Quinoprotein alcohol dehydrogenase-like"/>
    <property type="match status" value="2"/>
</dbReference>
<dbReference type="AlphaFoldDB" id="A0A225DZG0"/>
<evidence type="ECO:0000259" key="1">
    <source>
        <dbReference type="Pfam" id="PF13360"/>
    </source>
</evidence>
<name>A0A225DZG0_9BACT</name>
<feature type="domain" description="Pyrrolo-quinoline quinone repeat" evidence="1">
    <location>
        <begin position="44"/>
        <end position="119"/>
    </location>
</feature>